<accession>A0AAP5LND1</accession>
<evidence type="ECO:0000313" key="1">
    <source>
        <dbReference type="EMBL" id="MDR6725617.1"/>
    </source>
</evidence>
<gene>
    <name evidence="1" type="ORF">J2W91_004119</name>
</gene>
<dbReference type="Proteomes" id="UP001254832">
    <property type="component" value="Unassembled WGS sequence"/>
</dbReference>
<sequence length="31" mass="3521">MISDLILKAQTNNDKEATLSILETFKTKIKI</sequence>
<comment type="caution">
    <text evidence="1">The sequence shown here is derived from an EMBL/GenBank/DDBJ whole genome shotgun (WGS) entry which is preliminary data.</text>
</comment>
<organism evidence="1 2">
    <name type="scientific">Paenibacillus amylolyticus</name>
    <dbReference type="NCBI Taxonomy" id="1451"/>
    <lineage>
        <taxon>Bacteria</taxon>
        <taxon>Bacillati</taxon>
        <taxon>Bacillota</taxon>
        <taxon>Bacilli</taxon>
        <taxon>Bacillales</taxon>
        <taxon>Paenibacillaceae</taxon>
        <taxon>Paenibacillus</taxon>
    </lineage>
</organism>
<reference evidence="1" key="1">
    <citation type="submission" date="2023-07" db="EMBL/GenBank/DDBJ databases">
        <title>Sorghum-associated microbial communities from plants grown in Nebraska, USA.</title>
        <authorList>
            <person name="Schachtman D."/>
        </authorList>
    </citation>
    <scope>NUCLEOTIDE SEQUENCE</scope>
    <source>
        <strain evidence="1">BE80</strain>
    </source>
</reference>
<protein>
    <recommendedName>
        <fullName evidence="3">Helix-turn-helix conjugative transposon-like domain-containing protein</fullName>
    </recommendedName>
</protein>
<evidence type="ECO:0000313" key="2">
    <source>
        <dbReference type="Proteomes" id="UP001254832"/>
    </source>
</evidence>
<proteinExistence type="predicted"/>
<dbReference type="EMBL" id="JAVDTR010000012">
    <property type="protein sequence ID" value="MDR6725617.1"/>
    <property type="molecule type" value="Genomic_DNA"/>
</dbReference>
<dbReference type="AlphaFoldDB" id="A0AAP5LND1"/>
<evidence type="ECO:0008006" key="3">
    <source>
        <dbReference type="Google" id="ProtNLM"/>
    </source>
</evidence>
<name>A0AAP5LND1_PAEAM</name>